<dbReference type="PANTHER" id="PTHR35005:SF1">
    <property type="entry name" value="2-AMINO-5-FORMYLAMINO-6-RIBOSYLAMINOPYRIMIDIN-4(3H)-ONE 5'-MONOPHOSPHATE DEFORMYLASE"/>
    <property type="match status" value="1"/>
</dbReference>
<evidence type="ECO:0000256" key="5">
    <source>
        <dbReference type="ARBA" id="ARBA00024029"/>
    </source>
</evidence>
<keyword evidence="7" id="KW-1185">Reference proteome</keyword>
<dbReference type="PANTHER" id="PTHR35005">
    <property type="entry name" value="3-DEHYDRO-SCYLLO-INOSOSE HYDROLASE"/>
    <property type="match status" value="1"/>
</dbReference>
<keyword evidence="3 6" id="KW-0378">Hydrolase</keyword>
<dbReference type="EC" id="3.5.2.10" evidence="6"/>
<organism evidence="6 7">
    <name type="scientific">Stakelama sediminis</name>
    <dbReference type="NCBI Taxonomy" id="463200"/>
    <lineage>
        <taxon>Bacteria</taxon>
        <taxon>Pseudomonadati</taxon>
        <taxon>Pseudomonadota</taxon>
        <taxon>Alphaproteobacteria</taxon>
        <taxon>Sphingomonadales</taxon>
        <taxon>Sphingomonadaceae</taxon>
        <taxon>Stakelama</taxon>
    </lineage>
</organism>
<evidence type="ECO:0000256" key="1">
    <source>
        <dbReference type="ARBA" id="ARBA00001947"/>
    </source>
</evidence>
<dbReference type="SUPFAM" id="SSF102215">
    <property type="entry name" value="Creatininase"/>
    <property type="match status" value="1"/>
</dbReference>
<dbReference type="GO" id="GO:0009231">
    <property type="term" value="P:riboflavin biosynthetic process"/>
    <property type="evidence" value="ECO:0007669"/>
    <property type="project" value="TreeGrafter"/>
</dbReference>
<proteinExistence type="inferred from homology"/>
<reference evidence="6 7" key="1">
    <citation type="submission" date="2020-08" db="EMBL/GenBank/DDBJ databases">
        <title>Genomic Encyclopedia of Type Strains, Phase IV (KMG-IV): sequencing the most valuable type-strain genomes for metagenomic binning, comparative biology and taxonomic classification.</title>
        <authorList>
            <person name="Goeker M."/>
        </authorList>
    </citation>
    <scope>NUCLEOTIDE SEQUENCE [LARGE SCALE GENOMIC DNA]</scope>
    <source>
        <strain evidence="6 7">DSM 27203</strain>
    </source>
</reference>
<gene>
    <name evidence="6" type="ORF">FHR23_002122</name>
</gene>
<protein>
    <submittedName>
        <fullName evidence="6">Creatinine amidohydrolase</fullName>
        <ecNumber evidence="6">3.5.2.10</ecNumber>
    </submittedName>
</protein>
<sequence>MKWTEMTSPQIAQVNRALPLVMNISAVEQHGHHLPVGTDAMIGANLLSMVEARMPERMLVLPQLQICCSAHHSDFAGTLTIRHETMLAYICDVLNSALAQGFRTVVLFNSHGGNEAIGRVIVEKMGHAHPDAQVAMLTWWTVAHDALLDIRESGFGGVGHACEFETSLIEHFLPGLVDQDAIADPDMPQPYCWAQADMLTAPSGIVYRSMRTQSGGTGTVGRPSFASPEKGARIADTVVERLCTMIGDLGSA</sequence>
<dbReference type="Pfam" id="PF02633">
    <property type="entry name" value="Creatininase"/>
    <property type="match status" value="1"/>
</dbReference>
<dbReference type="RefSeq" id="WP_184003666.1">
    <property type="nucleotide sequence ID" value="NZ_BAABIF010000012.1"/>
</dbReference>
<evidence type="ECO:0000313" key="7">
    <source>
        <dbReference type="Proteomes" id="UP000554342"/>
    </source>
</evidence>
<dbReference type="InterPro" id="IPR024087">
    <property type="entry name" value="Creatininase-like_sf"/>
</dbReference>
<name>A0A840Z0B6_9SPHN</name>
<comment type="cofactor">
    <cofactor evidence="1">
        <name>Zn(2+)</name>
        <dbReference type="ChEBI" id="CHEBI:29105"/>
    </cofactor>
</comment>
<dbReference type="InterPro" id="IPR003785">
    <property type="entry name" value="Creatininase/forma_Hydrolase"/>
</dbReference>
<dbReference type="GO" id="GO:0047789">
    <property type="term" value="F:creatininase activity"/>
    <property type="evidence" value="ECO:0007669"/>
    <property type="project" value="UniProtKB-EC"/>
</dbReference>
<dbReference type="Gene3D" id="3.40.50.10310">
    <property type="entry name" value="Creatininase"/>
    <property type="match status" value="1"/>
</dbReference>
<accession>A0A840Z0B6</accession>
<dbReference type="GO" id="GO:0016811">
    <property type="term" value="F:hydrolase activity, acting on carbon-nitrogen (but not peptide) bonds, in linear amides"/>
    <property type="evidence" value="ECO:0007669"/>
    <property type="project" value="TreeGrafter"/>
</dbReference>
<evidence type="ECO:0000313" key="6">
    <source>
        <dbReference type="EMBL" id="MBB5719184.1"/>
    </source>
</evidence>
<comment type="caution">
    <text evidence="6">The sequence shown here is derived from an EMBL/GenBank/DDBJ whole genome shotgun (WGS) entry which is preliminary data.</text>
</comment>
<keyword evidence="2" id="KW-0479">Metal-binding</keyword>
<dbReference type="EMBL" id="JACIJI010000003">
    <property type="protein sequence ID" value="MBB5719184.1"/>
    <property type="molecule type" value="Genomic_DNA"/>
</dbReference>
<dbReference type="GO" id="GO:0046872">
    <property type="term" value="F:metal ion binding"/>
    <property type="evidence" value="ECO:0007669"/>
    <property type="project" value="UniProtKB-KW"/>
</dbReference>
<comment type="similarity">
    <text evidence="5">Belongs to the creatininase superfamily.</text>
</comment>
<dbReference type="Proteomes" id="UP000554342">
    <property type="component" value="Unassembled WGS sequence"/>
</dbReference>
<evidence type="ECO:0000256" key="2">
    <source>
        <dbReference type="ARBA" id="ARBA00022723"/>
    </source>
</evidence>
<dbReference type="AlphaFoldDB" id="A0A840Z0B6"/>
<evidence type="ECO:0000256" key="4">
    <source>
        <dbReference type="ARBA" id="ARBA00022833"/>
    </source>
</evidence>
<evidence type="ECO:0000256" key="3">
    <source>
        <dbReference type="ARBA" id="ARBA00022801"/>
    </source>
</evidence>
<keyword evidence="4" id="KW-0862">Zinc</keyword>